<reference evidence="1" key="1">
    <citation type="submission" date="2020-04" db="EMBL/GenBank/DDBJ databases">
        <authorList>
            <person name="Alioto T."/>
            <person name="Alioto T."/>
            <person name="Gomez Garrido J."/>
        </authorList>
    </citation>
    <scope>NUCLEOTIDE SEQUENCE</scope>
    <source>
        <strain evidence="1">A484AB</strain>
    </source>
</reference>
<dbReference type="EMBL" id="CACRXK020016258">
    <property type="protein sequence ID" value="CAB4029572.1"/>
    <property type="molecule type" value="Genomic_DNA"/>
</dbReference>
<feature type="non-terminal residue" evidence="1">
    <location>
        <position position="1"/>
    </location>
</feature>
<name>A0A7D9LBT5_PARCT</name>
<protein>
    <submittedName>
        <fullName evidence="1">Uncharacterized protein</fullName>
    </submittedName>
</protein>
<dbReference type="AlphaFoldDB" id="A0A7D9LBT5"/>
<proteinExistence type="predicted"/>
<dbReference type="OrthoDB" id="5317514at2759"/>
<comment type="caution">
    <text evidence="1">The sequence shown here is derived from an EMBL/GenBank/DDBJ whole genome shotgun (WGS) entry which is preliminary data.</text>
</comment>
<keyword evidence="2" id="KW-1185">Reference proteome</keyword>
<accession>A0A7D9LBT5</accession>
<gene>
    <name evidence="1" type="ORF">PACLA_8A013331</name>
</gene>
<dbReference type="InterPro" id="IPR028994">
    <property type="entry name" value="Integrin_alpha_N"/>
</dbReference>
<sequence>MFPSHTGSIVTKDSEQEVSDQKYSYGGYSIATGSFFSASSNDFAIGAPRYNVTGA</sequence>
<organism evidence="1 2">
    <name type="scientific">Paramuricea clavata</name>
    <name type="common">Red gorgonian</name>
    <name type="synonym">Violescent sea-whip</name>
    <dbReference type="NCBI Taxonomy" id="317549"/>
    <lineage>
        <taxon>Eukaryota</taxon>
        <taxon>Metazoa</taxon>
        <taxon>Cnidaria</taxon>
        <taxon>Anthozoa</taxon>
        <taxon>Octocorallia</taxon>
        <taxon>Malacalcyonacea</taxon>
        <taxon>Plexauridae</taxon>
        <taxon>Paramuricea</taxon>
    </lineage>
</organism>
<dbReference type="Proteomes" id="UP001152795">
    <property type="component" value="Unassembled WGS sequence"/>
</dbReference>
<dbReference type="Gene3D" id="2.130.10.130">
    <property type="entry name" value="Integrin alpha, N-terminal"/>
    <property type="match status" value="1"/>
</dbReference>
<evidence type="ECO:0000313" key="2">
    <source>
        <dbReference type="Proteomes" id="UP001152795"/>
    </source>
</evidence>
<evidence type="ECO:0000313" key="1">
    <source>
        <dbReference type="EMBL" id="CAB4029572.1"/>
    </source>
</evidence>